<dbReference type="Gene3D" id="2.170.120.40">
    <property type="entry name" value="YbbR-like domain"/>
    <property type="match status" value="2"/>
</dbReference>
<evidence type="ECO:0000313" key="2">
    <source>
        <dbReference type="EMBL" id="PHJ39320.1"/>
    </source>
</evidence>
<name>A0A2C6LL46_9FIRM</name>
<dbReference type="CDD" id="cd20206">
    <property type="entry name" value="YbbR"/>
    <property type="match status" value="1"/>
</dbReference>
<dbReference type="Pfam" id="PF07949">
    <property type="entry name" value="YbbR"/>
    <property type="match status" value="3"/>
</dbReference>
<evidence type="ECO:0000313" key="3">
    <source>
        <dbReference type="Proteomes" id="UP000222564"/>
    </source>
</evidence>
<evidence type="ECO:0000256" key="1">
    <source>
        <dbReference type="SAM" id="MobiDB-lite"/>
    </source>
</evidence>
<dbReference type="RefSeq" id="WP_099082290.1">
    <property type="nucleotide sequence ID" value="NZ_AWQQ01000024.1"/>
</dbReference>
<dbReference type="EMBL" id="AWQQ01000024">
    <property type="protein sequence ID" value="PHJ39320.1"/>
    <property type="molecule type" value="Genomic_DNA"/>
</dbReference>
<dbReference type="PANTHER" id="PTHR37804">
    <property type="entry name" value="CDAA REGULATORY PROTEIN CDAR"/>
    <property type="match status" value="1"/>
</dbReference>
<dbReference type="Proteomes" id="UP000222564">
    <property type="component" value="Unassembled WGS sequence"/>
</dbReference>
<dbReference type="InterPro" id="IPR053154">
    <property type="entry name" value="c-di-AMP_regulator"/>
</dbReference>
<accession>A0A2C6LL46</accession>
<dbReference type="Gene3D" id="2.170.120.30">
    <property type="match status" value="1"/>
</dbReference>
<dbReference type="InterPro" id="IPR012505">
    <property type="entry name" value="YbbR"/>
</dbReference>
<keyword evidence="3" id="KW-1185">Reference proteome</keyword>
<sequence>MIRLKWSNNSMMLLSVLLAILLWVYVNNVQNPVKEQEFRVTVETRGELSQGLTLSGLPKSVAVRVQGKNAQLSGIRPADFQAVVDLTNITEGETTRPVQVTAPSGLQVVQVNPTRVTLTVERVIQKQLPLAVVVKGEPLSGHTALEPVVQPTAVLVRGPARVLKDLRSVELTVDITGTNQNVEQQLMIPLPPGVTSSPDRVKVLVPVTRALPSRSLPVVPRYTGSPADTYQVLRVIPQPATVQVYAPVEVLNNLESISTETIRIDGISDNVLKEARLLLPQGVVDIVPGKVELAVQVKPKQQPVPQEPPETPRENAGSPDQNKQP</sequence>
<evidence type="ECO:0008006" key="4">
    <source>
        <dbReference type="Google" id="ProtNLM"/>
    </source>
</evidence>
<proteinExistence type="predicted"/>
<organism evidence="2 3">
    <name type="scientific">Desulforamulus profundi</name>
    <dbReference type="NCBI Taxonomy" id="1383067"/>
    <lineage>
        <taxon>Bacteria</taxon>
        <taxon>Bacillati</taxon>
        <taxon>Bacillota</taxon>
        <taxon>Clostridia</taxon>
        <taxon>Eubacteriales</taxon>
        <taxon>Peptococcaceae</taxon>
        <taxon>Desulforamulus</taxon>
    </lineage>
</organism>
<reference evidence="2 3" key="1">
    <citation type="submission" date="2013-09" db="EMBL/GenBank/DDBJ databases">
        <title>Biodegradation of hydrocarbons in the deep terrestrial subsurface : characterization of a microbial consortium composed of two Desulfotomaculum species originating from a deep geological formation.</title>
        <authorList>
            <person name="Aullo T."/>
            <person name="Berlendis S."/>
            <person name="Lascourreges J.-F."/>
            <person name="Dessort D."/>
            <person name="Saint-Laurent S."/>
            <person name="Schraauwers B."/>
            <person name="Mas J."/>
            <person name="Magot M."/>
            <person name="Ranchou-Peyruse A."/>
        </authorList>
    </citation>
    <scope>NUCLEOTIDE SEQUENCE [LARGE SCALE GENOMIC DNA]</scope>
    <source>
        <strain evidence="2 3">Bs107</strain>
    </source>
</reference>
<dbReference type="OrthoDB" id="2111604at2"/>
<protein>
    <recommendedName>
        <fullName evidence="4">YbbR family protein</fullName>
    </recommendedName>
</protein>
<comment type="caution">
    <text evidence="2">The sequence shown here is derived from an EMBL/GenBank/DDBJ whole genome shotgun (WGS) entry which is preliminary data.</text>
</comment>
<feature type="region of interest" description="Disordered" evidence="1">
    <location>
        <begin position="297"/>
        <end position="325"/>
    </location>
</feature>
<gene>
    <name evidence="2" type="ORF">P378_04025</name>
</gene>
<dbReference type="PANTHER" id="PTHR37804:SF1">
    <property type="entry name" value="CDAA REGULATORY PROTEIN CDAR"/>
    <property type="match status" value="1"/>
</dbReference>
<dbReference type="AlphaFoldDB" id="A0A2C6LL46"/>